<evidence type="ECO:0000256" key="1">
    <source>
        <dbReference type="ARBA" id="ARBA00010407"/>
    </source>
</evidence>
<reference evidence="4 5" key="1">
    <citation type="submission" date="2023-05" db="EMBL/GenBank/DDBJ databases">
        <title>A 100% complete, gapless, phased diploid assembly of the Scenedesmus obliquus UTEX 3031 genome.</title>
        <authorList>
            <person name="Biondi T.C."/>
            <person name="Hanschen E.R."/>
            <person name="Kwon T."/>
            <person name="Eng W."/>
            <person name="Kruse C.P.S."/>
            <person name="Koehler S.I."/>
            <person name="Kunde Y."/>
            <person name="Gleasner C.D."/>
            <person name="You Mak K.T."/>
            <person name="Polle J."/>
            <person name="Hovde B.T."/>
            <person name="Starkenburg S.R."/>
        </authorList>
    </citation>
    <scope>NUCLEOTIDE SEQUENCE [LARGE SCALE GENOMIC DNA]</scope>
    <source>
        <strain evidence="4 5">DOE0152z</strain>
    </source>
</reference>
<feature type="domain" description="OTU" evidence="3">
    <location>
        <begin position="116"/>
        <end position="265"/>
    </location>
</feature>
<proteinExistence type="inferred from homology"/>
<dbReference type="SUPFAM" id="SSF54001">
    <property type="entry name" value="Cysteine proteinases"/>
    <property type="match status" value="1"/>
</dbReference>
<feature type="compositionally biased region" description="Basic residues" evidence="2">
    <location>
        <begin position="295"/>
        <end position="312"/>
    </location>
</feature>
<protein>
    <recommendedName>
        <fullName evidence="3">OTU domain-containing protein</fullName>
    </recommendedName>
</protein>
<feature type="compositionally biased region" description="Low complexity" evidence="2">
    <location>
        <begin position="267"/>
        <end position="294"/>
    </location>
</feature>
<accession>A0ABY8TK63</accession>
<dbReference type="PROSITE" id="PS50802">
    <property type="entry name" value="OTU"/>
    <property type="match status" value="1"/>
</dbReference>
<feature type="region of interest" description="Disordered" evidence="2">
    <location>
        <begin position="267"/>
        <end position="312"/>
    </location>
</feature>
<gene>
    <name evidence="4" type="ORF">OEZ85_008229</name>
</gene>
<name>A0ABY8TK63_TETOB</name>
<evidence type="ECO:0000259" key="3">
    <source>
        <dbReference type="PROSITE" id="PS50802"/>
    </source>
</evidence>
<dbReference type="InterPro" id="IPR038765">
    <property type="entry name" value="Papain-like_cys_pep_sf"/>
</dbReference>
<dbReference type="InterPro" id="IPR050704">
    <property type="entry name" value="Peptidase_C85-like"/>
</dbReference>
<evidence type="ECO:0000313" key="4">
    <source>
        <dbReference type="EMBL" id="WIA08807.1"/>
    </source>
</evidence>
<dbReference type="EMBL" id="CP126208">
    <property type="protein sequence ID" value="WIA08807.1"/>
    <property type="molecule type" value="Genomic_DNA"/>
</dbReference>
<dbReference type="Pfam" id="PF02338">
    <property type="entry name" value="OTU"/>
    <property type="match status" value="1"/>
</dbReference>
<evidence type="ECO:0000313" key="5">
    <source>
        <dbReference type="Proteomes" id="UP001244341"/>
    </source>
</evidence>
<dbReference type="InterPro" id="IPR003323">
    <property type="entry name" value="OTU_dom"/>
</dbReference>
<keyword evidence="5" id="KW-1185">Reference proteome</keyword>
<dbReference type="Gene3D" id="3.90.70.80">
    <property type="match status" value="1"/>
</dbReference>
<feature type="compositionally biased region" description="Low complexity" evidence="2">
    <location>
        <begin position="222"/>
        <end position="239"/>
    </location>
</feature>
<evidence type="ECO:0000256" key="2">
    <source>
        <dbReference type="SAM" id="MobiDB-lite"/>
    </source>
</evidence>
<sequence length="312" mass="35360">MDTYERTYSQLLQVQLDNDRAIAAAMSENEQPCFQKKADTSLDSQLALQLHEHEVEKLVRPSRRKRNAPARAFRKLFRTLHVTKLVPRVNPVLPLSDSYVSEDRQRLLLRLDLYALQERVVKGDGNCQFRAIADQLWNDQERHPEVRQAAVAQLCQQPERYKDYVTTDYQKYVSSMSSVGEWGDHLTLQAAADAFNVRICVVSSFLENSIISIDSAQHQQEAGQLQQQQQQEQQQAEQAPGRVYDERTLWLAFWAEVHYNSLCVKVPESPSEGSASEDSSGSESSDPGGDSGSRSSKKLLGSKKLRRALIGH</sequence>
<comment type="similarity">
    <text evidence="1">Belongs to the peptidase C85 family.</text>
</comment>
<dbReference type="Proteomes" id="UP001244341">
    <property type="component" value="Chromosome 1b"/>
</dbReference>
<dbReference type="PANTHER" id="PTHR12419">
    <property type="entry name" value="OTU DOMAIN CONTAINING PROTEIN"/>
    <property type="match status" value="1"/>
</dbReference>
<feature type="region of interest" description="Disordered" evidence="2">
    <location>
        <begin position="222"/>
        <end position="241"/>
    </location>
</feature>
<organism evidence="4 5">
    <name type="scientific">Tetradesmus obliquus</name>
    <name type="common">Green alga</name>
    <name type="synonym">Acutodesmus obliquus</name>
    <dbReference type="NCBI Taxonomy" id="3088"/>
    <lineage>
        <taxon>Eukaryota</taxon>
        <taxon>Viridiplantae</taxon>
        <taxon>Chlorophyta</taxon>
        <taxon>core chlorophytes</taxon>
        <taxon>Chlorophyceae</taxon>
        <taxon>CS clade</taxon>
        <taxon>Sphaeropleales</taxon>
        <taxon>Scenedesmaceae</taxon>
        <taxon>Tetradesmus</taxon>
    </lineage>
</organism>
<dbReference type="CDD" id="cd22751">
    <property type="entry name" value="OTU_plant_OTU9-like"/>
    <property type="match status" value="1"/>
</dbReference>
<dbReference type="PANTHER" id="PTHR12419:SF111">
    <property type="entry name" value="OVARIAN TUMOR DOMAIN-CONTAINING DEUBIQUITINATING ENZYME 9"/>
    <property type="match status" value="1"/>
</dbReference>